<evidence type="ECO:0000256" key="3">
    <source>
        <dbReference type="ARBA" id="ARBA00023295"/>
    </source>
</evidence>
<dbReference type="InterPro" id="IPR017853">
    <property type="entry name" value="GH"/>
</dbReference>
<reference evidence="5 6" key="1">
    <citation type="journal article" date="2021" name="Int. J. Food Microbiol.">
        <title>Safety demonstration of a microbial species for use in the food chain: Weissella confusa.</title>
        <authorList>
            <person name="Bourdichon F."/>
            <person name="Patrone V."/>
            <person name="Fontana A."/>
            <person name="Milani G."/>
            <person name="Morelli L."/>
        </authorList>
    </citation>
    <scope>NUCLEOTIDE SEQUENCE [LARGE SCALE GENOMIC DNA]</scope>
    <source>
        <strain evidence="5 6">CCUG 43002</strain>
    </source>
</reference>
<dbReference type="SUPFAM" id="SSF51011">
    <property type="entry name" value="Glycosyl hydrolase domain"/>
    <property type="match status" value="1"/>
</dbReference>
<dbReference type="Pfam" id="PF00128">
    <property type="entry name" value="Alpha-amylase"/>
    <property type="match status" value="1"/>
</dbReference>
<evidence type="ECO:0000256" key="1">
    <source>
        <dbReference type="ARBA" id="ARBA00008061"/>
    </source>
</evidence>
<evidence type="ECO:0000256" key="2">
    <source>
        <dbReference type="ARBA" id="ARBA00022801"/>
    </source>
</evidence>
<evidence type="ECO:0000313" key="6">
    <source>
        <dbReference type="Proteomes" id="UP000728106"/>
    </source>
</evidence>
<dbReference type="Proteomes" id="UP000728106">
    <property type="component" value="Unassembled WGS sequence"/>
</dbReference>
<dbReference type="CDD" id="cd11333">
    <property type="entry name" value="AmyAc_SI_OligoGlu_DGase"/>
    <property type="match status" value="1"/>
</dbReference>
<proteinExistence type="inferred from homology"/>
<organism evidence="5 6">
    <name type="scientific">Weissella confusa</name>
    <name type="common">Lactobacillus confusus</name>
    <dbReference type="NCBI Taxonomy" id="1583"/>
    <lineage>
        <taxon>Bacteria</taxon>
        <taxon>Bacillati</taxon>
        <taxon>Bacillota</taxon>
        <taxon>Bacilli</taxon>
        <taxon>Lactobacillales</taxon>
        <taxon>Lactobacillaceae</taxon>
        <taxon>Weissella</taxon>
    </lineage>
</organism>
<dbReference type="GO" id="GO:0004556">
    <property type="term" value="F:alpha-amylase activity"/>
    <property type="evidence" value="ECO:0007669"/>
    <property type="project" value="TreeGrafter"/>
</dbReference>
<evidence type="ECO:0000259" key="4">
    <source>
        <dbReference type="SMART" id="SM00642"/>
    </source>
</evidence>
<dbReference type="InterPro" id="IPR006047">
    <property type="entry name" value="GH13_cat_dom"/>
</dbReference>
<dbReference type="FunFam" id="3.20.20.80:FF:000064">
    <property type="entry name" value="Oligo-1,6-glucosidase"/>
    <property type="match status" value="2"/>
</dbReference>
<dbReference type="SMART" id="SM00642">
    <property type="entry name" value="Aamy"/>
    <property type="match status" value="1"/>
</dbReference>
<dbReference type="PANTHER" id="PTHR10357">
    <property type="entry name" value="ALPHA-AMYLASE FAMILY MEMBER"/>
    <property type="match status" value="1"/>
</dbReference>
<keyword evidence="3" id="KW-0326">Glycosidase</keyword>
<name>A0AA41CS04_WEICO</name>
<feature type="domain" description="Glycosyl hydrolase family 13 catalytic" evidence="4">
    <location>
        <begin position="14"/>
        <end position="424"/>
    </location>
</feature>
<protein>
    <submittedName>
        <fullName evidence="5">Alpha-glucosidase</fullName>
    </submittedName>
</protein>
<dbReference type="SUPFAM" id="SSF51445">
    <property type="entry name" value="(Trans)glycosidases"/>
    <property type="match status" value="1"/>
</dbReference>
<dbReference type="InterPro" id="IPR013780">
    <property type="entry name" value="Glyco_hydro_b"/>
</dbReference>
<evidence type="ECO:0000313" key="5">
    <source>
        <dbReference type="EMBL" id="MBJ7638329.1"/>
    </source>
</evidence>
<dbReference type="EMBL" id="JAAOCP010000003">
    <property type="protein sequence ID" value="MBJ7638329.1"/>
    <property type="molecule type" value="Genomic_DNA"/>
</dbReference>
<keyword evidence="2" id="KW-0378">Hydrolase</keyword>
<keyword evidence="6" id="KW-1185">Reference proteome</keyword>
<dbReference type="Gene3D" id="3.90.400.10">
    <property type="entry name" value="Oligo-1,6-glucosidase, Domain 2"/>
    <property type="match status" value="1"/>
</dbReference>
<accession>A0AA41CS04</accession>
<dbReference type="AlphaFoldDB" id="A0AA41CS04"/>
<dbReference type="Gene3D" id="3.20.20.80">
    <property type="entry name" value="Glycosidases"/>
    <property type="match status" value="1"/>
</dbReference>
<dbReference type="PANTHER" id="PTHR10357:SF179">
    <property type="entry name" value="NEUTRAL AND BASIC AMINO ACID TRANSPORT PROTEIN RBAT"/>
    <property type="match status" value="1"/>
</dbReference>
<sequence>MAEQPWWLDEVVYQVYPRSFQDSNHDGIGDIRGIISRLDYIRDLGVTMIWVSPVYKSPMVDMGYDISDYQDIDPQFGSMADFKELLAEANKRGMKIIMDLVVNHTSDEHEWFQAALADKQSPYRDYYIFKTPADGQVPNNWRSLFGGSTWTEVPGEPGTYYFHSFAPEQPDLNWENPAMRRDIYDMINWWLEMGVAGFRIDAITHLKKDLDWASLPSDGPDGLVSVLKKGQNRPGIDDFLSELKAETFAKYDAVTIGEAYGVPDEDLHKYIGPDGYFSMIFDFSYMNIEVENTDEWYRGRSEWTTTDLRERMFNSQKQVHEIEGYLGNVLENHDQPRVLSKLISNAAYRTETAAKTLATMYYFLPGVPVIYQGQELGMKNFNRESIDDFNDVSSINNYEMALQGGLTEAEALDVINKKSRDNGRVPMQWTPDEFGGFSDQVPWLAMGDDRDGVDVQTELANSDSVLHYYQALGQLRQNPLWRDLIVSGEFYPLSGMPADVITYQRRLGGRLLTVVINLSEKPNRVSLTQPGEVLCKAGTVTQRGHRFQLPPYTAIVLGVK</sequence>
<dbReference type="InterPro" id="IPR045857">
    <property type="entry name" value="O16G_dom_2"/>
</dbReference>
<dbReference type="GO" id="GO:0009313">
    <property type="term" value="P:oligosaccharide catabolic process"/>
    <property type="evidence" value="ECO:0007669"/>
    <property type="project" value="TreeGrafter"/>
</dbReference>
<dbReference type="RefSeq" id="WP_199468024.1">
    <property type="nucleotide sequence ID" value="NZ_JAAOCP010000003.1"/>
</dbReference>
<dbReference type="Gene3D" id="2.60.40.1180">
    <property type="entry name" value="Golgi alpha-mannosidase II"/>
    <property type="match status" value="1"/>
</dbReference>
<comment type="caution">
    <text evidence="5">The sequence shown here is derived from an EMBL/GenBank/DDBJ whole genome shotgun (WGS) entry which is preliminary data.</text>
</comment>
<gene>
    <name evidence="5" type="ORF">HAU20_02860</name>
</gene>
<dbReference type="FunFam" id="3.90.400.10:FF:000002">
    <property type="entry name" value="Sucrose isomerase"/>
    <property type="match status" value="1"/>
</dbReference>
<comment type="similarity">
    <text evidence="1">Belongs to the glycosyl hydrolase 13 family.</text>
</comment>